<name>A0A7I8DK24_9FIRM</name>
<evidence type="ECO:0000313" key="2">
    <source>
        <dbReference type="EMBL" id="BCJ98813.1"/>
    </source>
</evidence>
<evidence type="ECO:0000313" key="3">
    <source>
        <dbReference type="Proteomes" id="UP000515703"/>
    </source>
</evidence>
<dbReference type="KEGG" id="acht:bsdcttw_18540"/>
<dbReference type="EMBL" id="AP023368">
    <property type="protein sequence ID" value="BCJ98813.1"/>
    <property type="molecule type" value="Genomic_DNA"/>
</dbReference>
<protein>
    <recommendedName>
        <fullName evidence="1">DUF4886 domain-containing protein</fullName>
    </recommendedName>
</protein>
<sequence>MKILAIGNSFSEDATAYLYQIAQNGGRDMKVVNLYIGGCSLQRHWNNVEGDIPDYDYQLNGSYTGRKVAVKEALQEEKWDIITLQQCSGQSGLPESYNPYIEKLSAYVKSLVPDATQWIHKTWAYEKDSTHSEYQYYDNNQNKMYEELTKAYNLAAKKLSLKQIPCGDVIQYLRSLPEFDYGNGGISLCRDGFHMNIPYGRYALALTWYKTLLQGDILSNTFIPESEELQTDRKLLQTVKEAVNTYLED</sequence>
<dbReference type="Proteomes" id="UP000515703">
    <property type="component" value="Chromosome"/>
</dbReference>
<dbReference type="SUPFAM" id="SSF52266">
    <property type="entry name" value="SGNH hydrolase"/>
    <property type="match status" value="1"/>
</dbReference>
<reference evidence="2 3" key="2">
    <citation type="submission" date="2020-08" db="EMBL/GenBank/DDBJ databases">
        <authorList>
            <person name="Ueki A."/>
            <person name="Tonouchi A."/>
        </authorList>
    </citation>
    <scope>NUCLEOTIDE SEQUENCE [LARGE SCALE GENOMIC DNA]</scope>
    <source>
        <strain evidence="2 3">CTTW</strain>
    </source>
</reference>
<gene>
    <name evidence="2" type="ORF">bsdcttw_18540</name>
</gene>
<proteinExistence type="predicted"/>
<reference evidence="2 3" key="1">
    <citation type="submission" date="2020-08" db="EMBL/GenBank/DDBJ databases">
        <title>Draft genome sequencing of an Anaerocolumna strain isolated from anoxic soil subjected to BSD treatment.</title>
        <authorList>
            <person name="Uek A."/>
            <person name="Tonouchi A."/>
        </authorList>
    </citation>
    <scope>NUCLEOTIDE SEQUENCE [LARGE SCALE GENOMIC DNA]</scope>
    <source>
        <strain evidence="2 3">CTTW</strain>
    </source>
</reference>
<keyword evidence="3" id="KW-1185">Reference proteome</keyword>
<evidence type="ECO:0000259" key="1">
    <source>
        <dbReference type="Pfam" id="PF16227"/>
    </source>
</evidence>
<accession>A0A7I8DK24</accession>
<dbReference type="RefSeq" id="WP_185259118.1">
    <property type="nucleotide sequence ID" value="NZ_AP023368.1"/>
</dbReference>
<organism evidence="2 3">
    <name type="scientific">Anaerocolumna chitinilytica</name>
    <dbReference type="NCBI Taxonomy" id="1727145"/>
    <lineage>
        <taxon>Bacteria</taxon>
        <taxon>Bacillati</taxon>
        <taxon>Bacillota</taxon>
        <taxon>Clostridia</taxon>
        <taxon>Lachnospirales</taxon>
        <taxon>Lachnospiraceae</taxon>
        <taxon>Anaerocolumna</taxon>
    </lineage>
</organism>
<dbReference type="AlphaFoldDB" id="A0A7I8DK24"/>
<dbReference type="Pfam" id="PF16227">
    <property type="entry name" value="DUF4886"/>
    <property type="match status" value="1"/>
</dbReference>
<dbReference type="InterPro" id="IPR036514">
    <property type="entry name" value="SGNH_hydro_sf"/>
</dbReference>
<feature type="domain" description="DUF4886" evidence="1">
    <location>
        <begin position="2"/>
        <end position="227"/>
    </location>
</feature>
<dbReference type="InterPro" id="IPR032616">
    <property type="entry name" value="DUF4886"/>
</dbReference>
<dbReference type="Gene3D" id="3.40.50.1110">
    <property type="entry name" value="SGNH hydrolase"/>
    <property type="match status" value="1"/>
</dbReference>